<protein>
    <submittedName>
        <fullName evidence="1">Jg2216 protein</fullName>
    </submittedName>
</protein>
<evidence type="ECO:0000313" key="2">
    <source>
        <dbReference type="Proteomes" id="UP000838756"/>
    </source>
</evidence>
<gene>
    <name evidence="1" type="primary">jg2216</name>
    <name evidence="1" type="ORF">PAEG_LOCUS2691</name>
</gene>
<dbReference type="OrthoDB" id="205794at2759"/>
<name>A0A8S4QK17_9NEOP</name>
<evidence type="ECO:0000313" key="1">
    <source>
        <dbReference type="EMBL" id="CAH2210833.1"/>
    </source>
</evidence>
<sequence>MGSKERILVTAQFPRTSLFQLLQFSYYFQAKGQVSEDDETPDMDIEAVKNLPDKLNSETEKEVQKKIEDMFAD</sequence>
<accession>A0A8S4QK17</accession>
<comment type="caution">
    <text evidence="1">The sequence shown here is derived from an EMBL/GenBank/DDBJ whole genome shotgun (WGS) entry which is preliminary data.</text>
</comment>
<proteinExistence type="predicted"/>
<dbReference type="Proteomes" id="UP000838756">
    <property type="component" value="Unassembled WGS sequence"/>
</dbReference>
<organism evidence="1 2">
    <name type="scientific">Pararge aegeria aegeria</name>
    <dbReference type="NCBI Taxonomy" id="348720"/>
    <lineage>
        <taxon>Eukaryota</taxon>
        <taxon>Metazoa</taxon>
        <taxon>Ecdysozoa</taxon>
        <taxon>Arthropoda</taxon>
        <taxon>Hexapoda</taxon>
        <taxon>Insecta</taxon>
        <taxon>Pterygota</taxon>
        <taxon>Neoptera</taxon>
        <taxon>Endopterygota</taxon>
        <taxon>Lepidoptera</taxon>
        <taxon>Glossata</taxon>
        <taxon>Ditrysia</taxon>
        <taxon>Papilionoidea</taxon>
        <taxon>Nymphalidae</taxon>
        <taxon>Satyrinae</taxon>
        <taxon>Satyrini</taxon>
        <taxon>Parargina</taxon>
        <taxon>Pararge</taxon>
    </lineage>
</organism>
<keyword evidence="2" id="KW-1185">Reference proteome</keyword>
<dbReference type="EMBL" id="CAKXAJ010008392">
    <property type="protein sequence ID" value="CAH2210833.1"/>
    <property type="molecule type" value="Genomic_DNA"/>
</dbReference>
<dbReference type="AlphaFoldDB" id="A0A8S4QK17"/>
<reference evidence="1" key="1">
    <citation type="submission" date="2022-03" db="EMBL/GenBank/DDBJ databases">
        <authorList>
            <person name="Lindestad O."/>
        </authorList>
    </citation>
    <scope>NUCLEOTIDE SEQUENCE</scope>
</reference>